<evidence type="ECO:0000256" key="2">
    <source>
        <dbReference type="ARBA" id="ARBA00022670"/>
    </source>
</evidence>
<evidence type="ECO:0000259" key="10">
    <source>
        <dbReference type="PROSITE" id="PS50208"/>
    </source>
</evidence>
<dbReference type="PRINTS" id="PR00376">
    <property type="entry name" value="IL1BCENZYME"/>
</dbReference>
<protein>
    <recommendedName>
        <fullName evidence="13">Caspase family p20 domain-containing protein</fullName>
    </recommendedName>
</protein>
<dbReference type="InterPro" id="IPR002138">
    <property type="entry name" value="Pept_C14_p10"/>
</dbReference>
<dbReference type="InterPro" id="IPR016129">
    <property type="entry name" value="Caspase_his_AS"/>
</dbReference>
<dbReference type="EnsemblMetazoa" id="XM_011409307.2">
    <property type="protein sequence ID" value="XP_011407609.1"/>
    <property type="gene ID" value="LOC105314888"/>
</dbReference>
<dbReference type="EnsemblMetazoa" id="Aqu2.1.42134_001">
    <property type="protein sequence ID" value="Aqu2.1.42134_001"/>
    <property type="gene ID" value="Aqu2.1.42134"/>
</dbReference>
<feature type="domain" description="Caspase family p10" evidence="9">
    <location>
        <begin position="504"/>
        <end position="602"/>
    </location>
</feature>
<organism evidence="11">
    <name type="scientific">Amphimedon queenslandica</name>
    <name type="common">Sponge</name>
    <dbReference type="NCBI Taxonomy" id="400682"/>
    <lineage>
        <taxon>Eukaryota</taxon>
        <taxon>Metazoa</taxon>
        <taxon>Porifera</taxon>
        <taxon>Demospongiae</taxon>
        <taxon>Heteroscleromorpha</taxon>
        <taxon>Haplosclerida</taxon>
        <taxon>Niphatidae</taxon>
        <taxon>Amphimedon</taxon>
    </lineage>
</organism>
<evidence type="ECO:0000313" key="12">
    <source>
        <dbReference type="Proteomes" id="UP000007879"/>
    </source>
</evidence>
<keyword evidence="5" id="KW-0788">Thiol protease</keyword>
<dbReference type="InterPro" id="IPR029030">
    <property type="entry name" value="Caspase-like_dom_sf"/>
</dbReference>
<evidence type="ECO:0000256" key="3">
    <source>
        <dbReference type="ARBA" id="ARBA00022703"/>
    </source>
</evidence>
<dbReference type="SMART" id="SM00115">
    <property type="entry name" value="CASc"/>
    <property type="match status" value="1"/>
</dbReference>
<dbReference type="PANTHER" id="PTHR48169:SF7">
    <property type="entry name" value="CASPASE 10"/>
    <property type="match status" value="1"/>
</dbReference>
<dbReference type="InterPro" id="IPR001309">
    <property type="entry name" value="Pept_C14_p20"/>
</dbReference>
<proteinExistence type="inferred from homology"/>
<accession>A0A1X7VQH3</accession>
<dbReference type="PROSITE" id="PS01122">
    <property type="entry name" value="CASPASE_CYS"/>
    <property type="match status" value="1"/>
</dbReference>
<dbReference type="GO" id="GO:0006915">
    <property type="term" value="P:apoptotic process"/>
    <property type="evidence" value="ECO:0007669"/>
    <property type="project" value="UniProtKB-KW"/>
</dbReference>
<gene>
    <name evidence="11" type="primary">105314888</name>
</gene>
<feature type="domain" description="Caspase family p20" evidence="10">
    <location>
        <begin position="364"/>
        <end position="484"/>
    </location>
</feature>
<reference evidence="12" key="1">
    <citation type="journal article" date="2010" name="Nature">
        <title>The Amphimedon queenslandica genome and the evolution of animal complexity.</title>
        <authorList>
            <person name="Srivastava M."/>
            <person name="Simakov O."/>
            <person name="Chapman J."/>
            <person name="Fahey B."/>
            <person name="Gauthier M.E."/>
            <person name="Mitros T."/>
            <person name="Richards G.S."/>
            <person name="Conaco C."/>
            <person name="Dacre M."/>
            <person name="Hellsten U."/>
            <person name="Larroux C."/>
            <person name="Putnam N.H."/>
            <person name="Stanke M."/>
            <person name="Adamska M."/>
            <person name="Darling A."/>
            <person name="Degnan S.M."/>
            <person name="Oakley T.H."/>
            <person name="Plachetzki D.C."/>
            <person name="Zhai Y."/>
            <person name="Adamski M."/>
            <person name="Calcino A."/>
            <person name="Cummins S.F."/>
            <person name="Goodstein D.M."/>
            <person name="Harris C."/>
            <person name="Jackson D.J."/>
            <person name="Leys S.P."/>
            <person name="Shu S."/>
            <person name="Woodcroft B.J."/>
            <person name="Vervoort M."/>
            <person name="Kosik K.S."/>
            <person name="Manning G."/>
            <person name="Degnan B.M."/>
            <person name="Rokhsar D.S."/>
        </authorList>
    </citation>
    <scope>NUCLEOTIDE SEQUENCE [LARGE SCALE GENOMIC DNA]</scope>
</reference>
<comment type="similarity">
    <text evidence="1 7">Belongs to the peptidase C14A family.</text>
</comment>
<dbReference type="GO" id="GO:0005737">
    <property type="term" value="C:cytoplasm"/>
    <property type="evidence" value="ECO:0007669"/>
    <property type="project" value="UniProtKB-ARBA"/>
</dbReference>
<evidence type="ECO:0000256" key="1">
    <source>
        <dbReference type="ARBA" id="ARBA00010134"/>
    </source>
</evidence>
<dbReference type="Proteomes" id="UP000007879">
    <property type="component" value="Unassembled WGS sequence"/>
</dbReference>
<dbReference type="PANTHER" id="PTHR48169">
    <property type="entry name" value="DED DOMAIN-CONTAINING PROTEIN"/>
    <property type="match status" value="1"/>
</dbReference>
<dbReference type="GO" id="GO:0043067">
    <property type="term" value="P:regulation of programmed cell death"/>
    <property type="evidence" value="ECO:0007669"/>
    <property type="project" value="UniProtKB-ARBA"/>
</dbReference>
<dbReference type="OrthoDB" id="6116485at2759"/>
<evidence type="ECO:0000256" key="7">
    <source>
        <dbReference type="RuleBase" id="RU003971"/>
    </source>
</evidence>
<evidence type="ECO:0008006" key="13">
    <source>
        <dbReference type="Google" id="ProtNLM"/>
    </source>
</evidence>
<evidence type="ECO:0000256" key="8">
    <source>
        <dbReference type="SAM" id="MobiDB-lite"/>
    </source>
</evidence>
<dbReference type="KEGG" id="aqu:105314888"/>
<dbReference type="STRING" id="400682.A0A1X7VQH3"/>
<evidence type="ECO:0000256" key="4">
    <source>
        <dbReference type="ARBA" id="ARBA00022801"/>
    </source>
</evidence>
<keyword evidence="2" id="KW-0645">Protease</keyword>
<feature type="compositionally biased region" description="Polar residues" evidence="8">
    <location>
        <begin position="234"/>
        <end position="259"/>
    </location>
</feature>
<keyword evidence="4" id="KW-0378">Hydrolase</keyword>
<name>A0A1X7VQH3_AMPQE</name>
<feature type="region of interest" description="Disordered" evidence="8">
    <location>
        <begin position="113"/>
        <end position="349"/>
    </location>
</feature>
<evidence type="ECO:0000256" key="5">
    <source>
        <dbReference type="ARBA" id="ARBA00022807"/>
    </source>
</evidence>
<dbReference type="AlphaFoldDB" id="A0A1X7VQH3"/>
<dbReference type="InParanoid" id="A0A1X7VQH3"/>
<dbReference type="GO" id="GO:0006508">
    <property type="term" value="P:proteolysis"/>
    <property type="evidence" value="ECO:0007669"/>
    <property type="project" value="UniProtKB-KW"/>
</dbReference>
<dbReference type="GO" id="GO:0051604">
    <property type="term" value="P:protein maturation"/>
    <property type="evidence" value="ECO:0007669"/>
    <property type="project" value="UniProtKB-ARBA"/>
</dbReference>
<keyword evidence="6" id="KW-0865">Zymogen</keyword>
<reference evidence="11" key="2">
    <citation type="submission" date="2017-05" db="UniProtKB">
        <authorList>
            <consortium name="EnsemblMetazoa"/>
        </authorList>
    </citation>
    <scope>IDENTIFICATION</scope>
</reference>
<dbReference type="Gene3D" id="3.40.50.1460">
    <property type="match status" value="1"/>
</dbReference>
<dbReference type="InterPro" id="IPR011600">
    <property type="entry name" value="Pept_C14_caspase"/>
</dbReference>
<evidence type="ECO:0000259" key="9">
    <source>
        <dbReference type="PROSITE" id="PS50207"/>
    </source>
</evidence>
<dbReference type="PROSITE" id="PS01121">
    <property type="entry name" value="CASPASE_HIS"/>
    <property type="match status" value="1"/>
</dbReference>
<feature type="compositionally biased region" description="Low complexity" evidence="8">
    <location>
        <begin position="145"/>
        <end position="156"/>
    </location>
</feature>
<dbReference type="SUPFAM" id="SSF52129">
    <property type="entry name" value="Caspase-like"/>
    <property type="match status" value="1"/>
</dbReference>
<evidence type="ECO:0000313" key="11">
    <source>
        <dbReference type="EnsemblMetazoa" id="Aqu2.1.42134_001"/>
    </source>
</evidence>
<dbReference type="InterPro" id="IPR033139">
    <property type="entry name" value="Caspase_cys_AS"/>
</dbReference>
<keyword evidence="12" id="KW-1185">Reference proteome</keyword>
<feature type="compositionally biased region" description="Basic and acidic residues" evidence="8">
    <location>
        <begin position="292"/>
        <end position="302"/>
    </location>
</feature>
<dbReference type="GO" id="GO:0004197">
    <property type="term" value="F:cysteine-type endopeptidase activity"/>
    <property type="evidence" value="ECO:0007669"/>
    <property type="project" value="InterPro"/>
</dbReference>
<keyword evidence="3" id="KW-0053">Apoptosis</keyword>
<dbReference type="Pfam" id="PF00656">
    <property type="entry name" value="Peptidase_C14"/>
    <property type="match status" value="1"/>
</dbReference>
<feature type="compositionally biased region" description="Low complexity" evidence="8">
    <location>
        <begin position="199"/>
        <end position="222"/>
    </location>
</feature>
<dbReference type="InterPro" id="IPR015917">
    <property type="entry name" value="Pept_C14A"/>
</dbReference>
<evidence type="ECO:0000256" key="6">
    <source>
        <dbReference type="ARBA" id="ARBA00023145"/>
    </source>
</evidence>
<feature type="compositionally biased region" description="Polar residues" evidence="8">
    <location>
        <begin position="168"/>
        <end position="189"/>
    </location>
</feature>
<dbReference type="PROSITE" id="PS50207">
    <property type="entry name" value="CASPASE_P10"/>
    <property type="match status" value="1"/>
</dbReference>
<dbReference type="PROSITE" id="PS50208">
    <property type="entry name" value="CASPASE_P20"/>
    <property type="match status" value="1"/>
</dbReference>
<sequence length="602" mass="66024">MDWSSVDNTPLPNCPEDCSSQQYDDILKETLAVILEEMNPVRHRAEDLALALRIRDVLPERPKLKDVMKAWLNRQYNVTSQGPPSWRLLISKIASDVGGANVALAQRLAKKHPIGSAAIPSRSQSISNAMEPRQETYDPQFSRNTSTTSFGSISSSNDPPSLDRLSLDPTSTSRSTNSTIGPLTNSTIGPFSVAETEESSSTSGTKPTYCATTPTTGSYYSSGREENRQEEGDSVQSSNLSTAPSQQVSDGASIHSSMASRGGVGGGACLPHPPVMHHQTPPIIAPPTQYKTSEHPEPDPGQDRVSQTDGKGLLDGILHVGRKKEHPPMPTPATSTQKEAPPTQPAPPTTKVIKPYPMQKYNGHHGHALIINNIDIAGHEKRVGAENDDDNLVKTFQLLGYICSHHRNQTADEILALIDGIIKTDHTHYNSFVCCLLSHGDSGKIFGSDNKPVYLDDIKAEIVGIPSLLGKPKIFIVQACRGIHLPEAHAVQFDGDTSSNRILIPDESDVFFGYATTPKTKACRFTDIGSWYIIELTKSLKEHYKELDLISMVQLAHCEVATNEEYVYERYEKGSDGTRKKRIYKQSPQMVSTLIHPVRFDQ</sequence>